<dbReference type="EC" id="7.1.1.2" evidence="2"/>
<evidence type="ECO:0000313" key="5">
    <source>
        <dbReference type="EMBL" id="KAF2897979.1"/>
    </source>
</evidence>
<dbReference type="Gene3D" id="3.10.10.10">
    <property type="entry name" value="HIV Type 1 Reverse Transcriptase, subunit A, domain 1"/>
    <property type="match status" value="1"/>
</dbReference>
<comment type="caution">
    <text evidence="5">The sequence shown here is derived from an EMBL/GenBank/DDBJ whole genome shotgun (WGS) entry which is preliminary data.</text>
</comment>
<evidence type="ECO:0000259" key="4">
    <source>
        <dbReference type="Pfam" id="PF00361"/>
    </source>
</evidence>
<feature type="domain" description="NADH:quinone oxidoreductase/Mrp antiporter transmembrane" evidence="4">
    <location>
        <begin position="4"/>
        <end position="60"/>
    </location>
</feature>
<dbReference type="GO" id="GO:0071897">
    <property type="term" value="P:DNA biosynthetic process"/>
    <property type="evidence" value="ECO:0007669"/>
    <property type="project" value="UniProtKB-ARBA"/>
</dbReference>
<dbReference type="Gene3D" id="3.30.70.270">
    <property type="match status" value="1"/>
</dbReference>
<evidence type="ECO:0000256" key="1">
    <source>
        <dbReference type="ARBA" id="ARBA00003257"/>
    </source>
</evidence>
<dbReference type="InterPro" id="IPR001750">
    <property type="entry name" value="ND/Mrp_TM"/>
</dbReference>
<dbReference type="SUPFAM" id="SSF56672">
    <property type="entry name" value="DNA/RNA polymerases"/>
    <property type="match status" value="1"/>
</dbReference>
<dbReference type="Pfam" id="PF00361">
    <property type="entry name" value="Proton_antipo_M"/>
    <property type="match status" value="1"/>
</dbReference>
<proteinExistence type="predicted"/>
<dbReference type="InterPro" id="IPR043128">
    <property type="entry name" value="Rev_trsase/Diguanyl_cyclase"/>
</dbReference>
<accession>A0A8K0D4W0</accession>
<organism evidence="5 6">
    <name type="scientific">Ignelater luminosus</name>
    <name type="common">Cucubano</name>
    <name type="synonym">Pyrophorus luminosus</name>
    <dbReference type="NCBI Taxonomy" id="2038154"/>
    <lineage>
        <taxon>Eukaryota</taxon>
        <taxon>Metazoa</taxon>
        <taxon>Ecdysozoa</taxon>
        <taxon>Arthropoda</taxon>
        <taxon>Hexapoda</taxon>
        <taxon>Insecta</taxon>
        <taxon>Pterygota</taxon>
        <taxon>Neoptera</taxon>
        <taxon>Endopterygota</taxon>
        <taxon>Coleoptera</taxon>
        <taxon>Polyphaga</taxon>
        <taxon>Elateriformia</taxon>
        <taxon>Elateroidea</taxon>
        <taxon>Elateridae</taxon>
        <taxon>Agrypninae</taxon>
        <taxon>Pyrophorini</taxon>
        <taxon>Ignelater</taxon>
    </lineage>
</organism>
<evidence type="ECO:0000256" key="2">
    <source>
        <dbReference type="ARBA" id="ARBA00012944"/>
    </source>
</evidence>
<dbReference type="PRINTS" id="PR01434">
    <property type="entry name" value="NADHDHGNASE5"/>
</dbReference>
<comment type="catalytic activity">
    <reaction evidence="3">
        <text>a ubiquinone + NADH + 5 H(+)(in) = a ubiquinol + NAD(+) + 4 H(+)(out)</text>
        <dbReference type="Rhea" id="RHEA:29091"/>
        <dbReference type="Rhea" id="RHEA-COMP:9565"/>
        <dbReference type="Rhea" id="RHEA-COMP:9566"/>
        <dbReference type="ChEBI" id="CHEBI:15378"/>
        <dbReference type="ChEBI" id="CHEBI:16389"/>
        <dbReference type="ChEBI" id="CHEBI:17976"/>
        <dbReference type="ChEBI" id="CHEBI:57540"/>
        <dbReference type="ChEBI" id="CHEBI:57945"/>
        <dbReference type="EC" id="7.1.1.2"/>
    </reaction>
</comment>
<sequence length="630" mass="71925">MGIIGGLVILAGLTKRAQISFSSWLPAAMAAPTPVSSLVHSSTLVTAGYLKVLVVFIVTINGSKRVISTSEIKQITAIRKNWRENGIRAEDFGSKPHSKGDLFGLNVWIPFGGHVIPNSTAGDNLQWKNPQENETKNRTSDVMKRIIPHRSPRATGSVVLRMENTYDWITATADSRMRSKICVMISRLTVTNLIDGPVFPSRVKRLASTFTPIDGIVHGELHQLMKLKTESEIYRAEGVGYLRQEGENLKFLFRSLGLFDVNHGPLLSAKACNHLQLIKFCNLIDSSKADLYIKEAQDLVKKYNNVFEGYGTIRGEITLEINSEIKPVIQTAKRIPVSLRKDLKQELDKLIRDDITVKEDKHTDWVSDLLIFRKNNSFRICLDPIPLNDTLKDQIINLLQLMRFYRSRDMQKYLVVLMLKKNFWTPFGRYQWKRLSFGTVPDPETFQVKIQKLLEANNCKSNLSKLKLCQNEVRLYGHILTKDGLKPDMSKIEAIKLFPKPTDKKSLLRFIGMVTYLSRYIKSLSIENTNLRKLTHNDAEWTCTEIREEKFSKIYISGKENIVADTLSRVPLHTSFQTKEKQKHAHIFKTIANTNIIKYLPVTTQRMESIKKKTDKDSALQKIKTYITEG</sequence>
<dbReference type="InterPro" id="IPR050951">
    <property type="entry name" value="Retrovirus_Pol_polyprotein"/>
</dbReference>
<dbReference type="GO" id="GO:0008137">
    <property type="term" value="F:NADH dehydrogenase (ubiquinone) activity"/>
    <property type="evidence" value="ECO:0007669"/>
    <property type="project" value="UniProtKB-EC"/>
</dbReference>
<dbReference type="EMBL" id="VTPC01003823">
    <property type="protein sequence ID" value="KAF2897979.1"/>
    <property type="molecule type" value="Genomic_DNA"/>
</dbReference>
<dbReference type="AlphaFoldDB" id="A0A8K0D4W0"/>
<evidence type="ECO:0000256" key="3">
    <source>
        <dbReference type="ARBA" id="ARBA00049551"/>
    </source>
</evidence>
<dbReference type="InterPro" id="IPR043502">
    <property type="entry name" value="DNA/RNA_pol_sf"/>
</dbReference>
<comment type="function">
    <text evidence="1">Core subunit of the mitochondrial membrane respiratory chain NADH dehydrogenase (Complex I) that is believed to belong to the minimal assembly required for catalysis. Complex I functions in the transfer of electrons from NADH to the respiratory chain. The immediate electron acceptor for the enzyme is believed to be ubiquinone.</text>
</comment>
<protein>
    <recommendedName>
        <fullName evidence="2">NADH:ubiquinone reductase (H(+)-translocating)</fullName>
        <ecNumber evidence="2">7.1.1.2</ecNumber>
    </recommendedName>
</protein>
<dbReference type="PANTHER" id="PTHR37984">
    <property type="entry name" value="PROTEIN CBG26694"/>
    <property type="match status" value="1"/>
</dbReference>
<dbReference type="OrthoDB" id="8056305at2759"/>
<name>A0A8K0D4W0_IGNLU</name>
<reference evidence="5" key="1">
    <citation type="submission" date="2019-08" db="EMBL/GenBank/DDBJ databases">
        <title>The genome of the North American firefly Photinus pyralis.</title>
        <authorList>
            <consortium name="Photinus pyralis genome working group"/>
            <person name="Fallon T.R."/>
            <person name="Sander Lower S.E."/>
            <person name="Weng J.-K."/>
        </authorList>
    </citation>
    <scope>NUCLEOTIDE SEQUENCE</scope>
    <source>
        <strain evidence="5">TRF0915ILg1</strain>
        <tissue evidence="5">Whole body</tissue>
    </source>
</reference>
<evidence type="ECO:0000313" key="6">
    <source>
        <dbReference type="Proteomes" id="UP000801492"/>
    </source>
</evidence>
<gene>
    <name evidence="5" type="ORF">ILUMI_08195</name>
</gene>
<keyword evidence="6" id="KW-1185">Reference proteome</keyword>
<dbReference type="PANTHER" id="PTHR37984:SF8">
    <property type="entry name" value="CCHC-TYPE DOMAIN-CONTAINING PROTEIN"/>
    <property type="match status" value="1"/>
</dbReference>
<dbReference type="Proteomes" id="UP000801492">
    <property type="component" value="Unassembled WGS sequence"/>
</dbReference>